<dbReference type="InterPro" id="IPR039537">
    <property type="entry name" value="Retrotran_Ty1/copia-like"/>
</dbReference>
<dbReference type="GO" id="GO:0005524">
    <property type="term" value="F:ATP binding"/>
    <property type="evidence" value="ECO:0007669"/>
    <property type="project" value="UniProtKB-KW"/>
</dbReference>
<keyword evidence="14" id="KW-0808">Transferase</keyword>
<evidence type="ECO:0000256" key="4">
    <source>
        <dbReference type="ARBA" id="ARBA00022722"/>
    </source>
</evidence>
<evidence type="ECO:0000259" key="21">
    <source>
        <dbReference type="PROSITE" id="PS50994"/>
    </source>
</evidence>
<keyword evidence="23" id="KW-1185">Reference proteome</keyword>
<feature type="region of interest" description="Disordered" evidence="19">
    <location>
        <begin position="864"/>
        <end position="983"/>
    </location>
</feature>
<protein>
    <submittedName>
        <fullName evidence="22">Unnamed protein product</fullName>
    </submittedName>
</protein>
<dbReference type="EMBL" id="BSXT01000239">
    <property type="protein sequence ID" value="GMF21890.1"/>
    <property type="molecule type" value="Genomic_DNA"/>
</dbReference>
<dbReference type="GO" id="GO:0015074">
    <property type="term" value="P:DNA integration"/>
    <property type="evidence" value="ECO:0007669"/>
    <property type="project" value="UniProtKB-KW"/>
</dbReference>
<dbReference type="SUPFAM" id="SSF56672">
    <property type="entry name" value="DNA/RNA polymerases"/>
    <property type="match status" value="1"/>
</dbReference>
<dbReference type="InterPro" id="IPR036397">
    <property type="entry name" value="RNaseH_sf"/>
</dbReference>
<keyword evidence="14" id="KW-0239">DNA-directed DNA polymerase</keyword>
<dbReference type="PANTHER" id="PTHR42648:SF11">
    <property type="entry name" value="TRANSPOSON TY4-P GAG-POL POLYPROTEIN"/>
    <property type="match status" value="1"/>
</dbReference>
<dbReference type="GO" id="GO:0008270">
    <property type="term" value="F:zinc ion binding"/>
    <property type="evidence" value="ECO:0007669"/>
    <property type="project" value="UniProtKB-KW"/>
</dbReference>
<dbReference type="GO" id="GO:0004519">
    <property type="term" value="F:endonuclease activity"/>
    <property type="evidence" value="ECO:0007669"/>
    <property type="project" value="UniProtKB-KW"/>
</dbReference>
<evidence type="ECO:0000256" key="5">
    <source>
        <dbReference type="ARBA" id="ARBA00022723"/>
    </source>
</evidence>
<evidence type="ECO:0000256" key="11">
    <source>
        <dbReference type="ARBA" id="ARBA00022842"/>
    </source>
</evidence>
<keyword evidence="6" id="KW-0547">Nucleotide-binding</keyword>
<dbReference type="InterPro" id="IPR001878">
    <property type="entry name" value="Znf_CCHC"/>
</dbReference>
<evidence type="ECO:0000256" key="1">
    <source>
        <dbReference type="ARBA" id="ARBA00002180"/>
    </source>
</evidence>
<evidence type="ECO:0000256" key="14">
    <source>
        <dbReference type="ARBA" id="ARBA00022932"/>
    </source>
</evidence>
<gene>
    <name evidence="22" type="ORF">Pfra01_000305600</name>
</gene>
<feature type="domain" description="Integrase catalytic" evidence="21">
    <location>
        <begin position="518"/>
        <end position="689"/>
    </location>
</feature>
<keyword evidence="7" id="KW-0064">Aspartyl protease</keyword>
<dbReference type="InterPro" id="IPR057670">
    <property type="entry name" value="SH3_retrovirus"/>
</dbReference>
<evidence type="ECO:0000256" key="16">
    <source>
        <dbReference type="ARBA" id="ARBA00023172"/>
    </source>
</evidence>
<dbReference type="InterPro" id="IPR054722">
    <property type="entry name" value="PolX-like_BBD"/>
</dbReference>
<keyword evidence="13" id="KW-0695">RNA-directed DNA polymerase</keyword>
<accession>A0A9W6WYI4</accession>
<dbReference type="GO" id="GO:0004190">
    <property type="term" value="F:aspartic-type endopeptidase activity"/>
    <property type="evidence" value="ECO:0007669"/>
    <property type="project" value="UniProtKB-KW"/>
</dbReference>
<keyword evidence="5" id="KW-0479">Metal-binding</keyword>
<evidence type="ECO:0000256" key="2">
    <source>
        <dbReference type="ARBA" id="ARBA00022612"/>
    </source>
</evidence>
<keyword evidence="3" id="KW-0645">Protease</keyword>
<keyword evidence="4" id="KW-0540">Nuclease</keyword>
<dbReference type="OrthoDB" id="125211at2759"/>
<dbReference type="PANTHER" id="PTHR42648">
    <property type="entry name" value="TRANSPOSASE, PUTATIVE-RELATED"/>
    <property type="match status" value="1"/>
</dbReference>
<evidence type="ECO:0000313" key="22">
    <source>
        <dbReference type="EMBL" id="GMF21890.1"/>
    </source>
</evidence>
<feature type="compositionally biased region" description="Basic and acidic residues" evidence="19">
    <location>
        <begin position="880"/>
        <end position="904"/>
    </location>
</feature>
<keyword evidence="16" id="KW-0233">DNA recombination</keyword>
<feature type="region of interest" description="Disordered" evidence="19">
    <location>
        <begin position="259"/>
        <end position="302"/>
    </location>
</feature>
<feature type="compositionally biased region" description="Polar residues" evidence="19">
    <location>
        <begin position="952"/>
        <end position="975"/>
    </location>
</feature>
<dbReference type="GO" id="GO:0003887">
    <property type="term" value="F:DNA-directed DNA polymerase activity"/>
    <property type="evidence" value="ECO:0007669"/>
    <property type="project" value="UniProtKB-KW"/>
</dbReference>
<dbReference type="PROSITE" id="PS50158">
    <property type="entry name" value="ZF_CCHC"/>
    <property type="match status" value="1"/>
</dbReference>
<proteinExistence type="predicted"/>
<evidence type="ECO:0000256" key="12">
    <source>
        <dbReference type="ARBA" id="ARBA00022908"/>
    </source>
</evidence>
<evidence type="ECO:0000313" key="23">
    <source>
        <dbReference type="Proteomes" id="UP001165121"/>
    </source>
</evidence>
<keyword evidence="8" id="KW-0255">Endonuclease</keyword>
<feature type="region of interest" description="Disordered" evidence="19">
    <location>
        <begin position="797"/>
        <end position="839"/>
    </location>
</feature>
<comment type="caution">
    <text evidence="22">The sequence shown here is derived from an EMBL/GenBank/DDBJ whole genome shotgun (WGS) entry which is preliminary data.</text>
</comment>
<feature type="compositionally biased region" description="Low complexity" evidence="19">
    <location>
        <begin position="935"/>
        <end position="945"/>
    </location>
</feature>
<keyword evidence="14" id="KW-0548">Nucleotidyltransferase</keyword>
<feature type="compositionally biased region" description="Gly residues" evidence="19">
    <location>
        <begin position="222"/>
        <end position="236"/>
    </location>
</feature>
<dbReference type="Gene3D" id="3.30.420.10">
    <property type="entry name" value="Ribonuclease H-like superfamily/Ribonuclease H"/>
    <property type="match status" value="1"/>
</dbReference>
<evidence type="ECO:0000256" key="8">
    <source>
        <dbReference type="ARBA" id="ARBA00022759"/>
    </source>
</evidence>
<name>A0A9W6WYI4_9STRA</name>
<dbReference type="Pfam" id="PF22936">
    <property type="entry name" value="Pol_BBD"/>
    <property type="match status" value="1"/>
</dbReference>
<keyword evidence="17" id="KW-0511">Multifunctional enzyme</keyword>
<keyword evidence="10" id="KW-0067">ATP-binding</keyword>
<keyword evidence="2" id="KW-1188">Viral release from host cell</keyword>
<evidence type="ECO:0000256" key="10">
    <source>
        <dbReference type="ARBA" id="ARBA00022840"/>
    </source>
</evidence>
<keyword evidence="9" id="KW-0378">Hydrolase</keyword>
<evidence type="ECO:0000256" key="6">
    <source>
        <dbReference type="ARBA" id="ARBA00022741"/>
    </source>
</evidence>
<dbReference type="PROSITE" id="PS50994">
    <property type="entry name" value="INTEGRASE"/>
    <property type="match status" value="1"/>
</dbReference>
<evidence type="ECO:0000256" key="18">
    <source>
        <dbReference type="PROSITE-ProRule" id="PRU00047"/>
    </source>
</evidence>
<dbReference type="GO" id="GO:0006310">
    <property type="term" value="P:DNA recombination"/>
    <property type="evidence" value="ECO:0007669"/>
    <property type="project" value="UniProtKB-KW"/>
</dbReference>
<feature type="compositionally biased region" description="Basic residues" evidence="19">
    <location>
        <begin position="905"/>
        <end position="920"/>
    </location>
</feature>
<dbReference type="InterPro" id="IPR001584">
    <property type="entry name" value="Integrase_cat-core"/>
</dbReference>
<feature type="domain" description="CCHC-type" evidence="20">
    <location>
        <begin position="247"/>
        <end position="261"/>
    </location>
</feature>
<evidence type="ECO:0000256" key="3">
    <source>
        <dbReference type="ARBA" id="ARBA00022670"/>
    </source>
</evidence>
<dbReference type="GO" id="GO:0003964">
    <property type="term" value="F:RNA-directed DNA polymerase activity"/>
    <property type="evidence" value="ECO:0007669"/>
    <property type="project" value="UniProtKB-KW"/>
</dbReference>
<dbReference type="Proteomes" id="UP001165121">
    <property type="component" value="Unassembled WGS sequence"/>
</dbReference>
<evidence type="ECO:0000256" key="7">
    <source>
        <dbReference type="ARBA" id="ARBA00022750"/>
    </source>
</evidence>
<dbReference type="GO" id="GO:0003676">
    <property type="term" value="F:nucleic acid binding"/>
    <property type="evidence" value="ECO:0007669"/>
    <property type="project" value="InterPro"/>
</dbReference>
<dbReference type="InterPro" id="IPR025724">
    <property type="entry name" value="GAG-pre-integrase_dom"/>
</dbReference>
<evidence type="ECO:0000256" key="15">
    <source>
        <dbReference type="ARBA" id="ARBA00023113"/>
    </source>
</evidence>
<dbReference type="InterPro" id="IPR043502">
    <property type="entry name" value="DNA/RNA_pol_sf"/>
</dbReference>
<keyword evidence="18" id="KW-0863">Zinc-finger</keyword>
<feature type="compositionally biased region" description="Basic and acidic residues" evidence="19">
    <location>
        <begin position="805"/>
        <end position="815"/>
    </location>
</feature>
<organism evidence="22 23">
    <name type="scientific">Phytophthora fragariaefolia</name>
    <dbReference type="NCBI Taxonomy" id="1490495"/>
    <lineage>
        <taxon>Eukaryota</taxon>
        <taxon>Sar</taxon>
        <taxon>Stramenopiles</taxon>
        <taxon>Oomycota</taxon>
        <taxon>Peronosporomycetes</taxon>
        <taxon>Peronosporales</taxon>
        <taxon>Peronosporaceae</taxon>
        <taxon>Phytophthora</taxon>
    </lineage>
</organism>
<evidence type="ECO:0000256" key="9">
    <source>
        <dbReference type="ARBA" id="ARBA00022801"/>
    </source>
</evidence>
<keyword evidence="15" id="KW-0917">Virion maturation</keyword>
<evidence type="ECO:0000256" key="17">
    <source>
        <dbReference type="ARBA" id="ARBA00023268"/>
    </source>
</evidence>
<evidence type="ECO:0000259" key="20">
    <source>
        <dbReference type="PROSITE" id="PS50158"/>
    </source>
</evidence>
<dbReference type="Pfam" id="PF07727">
    <property type="entry name" value="RVT_2"/>
    <property type="match status" value="1"/>
</dbReference>
<dbReference type="GO" id="GO:0006508">
    <property type="term" value="P:proteolysis"/>
    <property type="evidence" value="ECO:0007669"/>
    <property type="project" value="UniProtKB-KW"/>
</dbReference>
<dbReference type="Pfam" id="PF13976">
    <property type="entry name" value="gag_pre-integrs"/>
    <property type="match status" value="1"/>
</dbReference>
<reference evidence="22" key="1">
    <citation type="submission" date="2023-04" db="EMBL/GenBank/DDBJ databases">
        <title>Phytophthora fragariaefolia NBRC 109709.</title>
        <authorList>
            <person name="Ichikawa N."/>
            <person name="Sato H."/>
            <person name="Tonouchi N."/>
        </authorList>
    </citation>
    <scope>NUCLEOTIDE SEQUENCE</scope>
    <source>
        <strain evidence="22">NBRC 109709</strain>
    </source>
</reference>
<dbReference type="InterPro" id="IPR013103">
    <property type="entry name" value="RVT_2"/>
</dbReference>
<keyword evidence="18" id="KW-0862">Zinc</keyword>
<keyword evidence="11" id="KW-0460">Magnesium</keyword>
<feature type="region of interest" description="Disordered" evidence="19">
    <location>
        <begin position="201"/>
        <end position="238"/>
    </location>
</feature>
<evidence type="ECO:0000256" key="13">
    <source>
        <dbReference type="ARBA" id="ARBA00022918"/>
    </source>
</evidence>
<evidence type="ECO:0000256" key="19">
    <source>
        <dbReference type="SAM" id="MobiDB-lite"/>
    </source>
</evidence>
<comment type="function">
    <text evidence="1">The aspartyl protease (PR) mediates the proteolytic cleavages of the Gag and Gag-Pol polyproteins after assembly of the VLP.</text>
</comment>
<dbReference type="Pfam" id="PF25597">
    <property type="entry name" value="SH3_retrovirus"/>
    <property type="match status" value="1"/>
</dbReference>
<sequence>MVEEKKGAKESKDERKTILPFDGSYFEVWLERVKLKLQRKKLWQFCENDVAEPEESKQADNDDWTVKYESTPYRGMERLKKRFMGNTYLKYAEERTKLSRLRLVSKGNLPDHLSEMRRVMETISVVGRPVDEYAKPAILIGSSPRDYDNVIQTFLASHTSQNPDDPPNYEQLEQALEMAYDHMQNRKAEGGKVGAEDQAFYAGGGRGRGRGAGRGRGRDFGGRGGANQGGIRGAGRGSAKTKRSAGCFHCHEQDHQVRDCPYLGKHPPTEGQGGGSAQKRRKLSGGGKGAKASSKARDGNESDDNAYVAMSLMKLAKGVADIVRGRWYLDSGATSHMTNVRDDLISFTPLSSMVRSGGKNWLEVVGVGTVKKELDTSTGRITLLLRGVRCVPELQCSLFSVGRQASRSLASAERVRCHFDEDDYADVLLQSCSTTAHRDETNLFRLCLESPSESVLVASSDGVANVELWHDRVGHPGRNAFNALFRQSIRGLDLRVPSGFRCDSCVKGKLSRKSFRNKKNTPTREWLIGERAHIDVWGPYAVDSYSGKRYFAGFVDEASRYATLYLLAERTEVYEKLDIYYQQVKTQLNVPMKEVRNDNAKELTKLATICMNKYGMECSSSVKRTPEQNGVAERMVRTVSERMRCLLNHFELPEEMWAEAAVTAAYCVNIMPNSTRDMEVPYAVWHRELPQYSRLRTFGCAVLAYVDKVERRKMQAKAREAIFVGYSREKRGCRLLDSKTRKAFYSHTVVFYEDKPGRIAEGVIPALSSEVSTQQYREMDRAAMESIPAMLDEIHAEGEDDSDNESARASDEHQDLPGGADIDDESARTGGAGGAVAGGDVSVVNRSRKRARDDIFESCEYPSKRVRSPIAPSSAAVRGAELHEQVSHEDRLRGGCESEREINGKAKRKKKTRSRGRRKAPAVSSNTDHGVSCGESSTTERTSPSEVREMETTNSEVPQPSGASSRECLTTSSSRALREYVAPEGARTEDYPVTRSGRARKPPSWFGDYIYIGYSNTNPDSVSSSPSWEKVREEMQRAMAKEQAQAWWQDYCCLTMSVISEPDTYGEAMESEWFPQWRSAAQAEYDALMKNCTWELVPRQTNMKVLRNRWVFRVKYLVNGEVDRFKARLVIKGFMQVYGVDYLEVYSPVVRLETLRVLLTLAAVWDYDVHQMDVTTAFLNGKIDVEVYMEQPEGFKVPGKEDWVCHLQKSLYGLKQAPRVWFPLLKSFLEEQGFTLLKSEACVAVRVIDGQLVFIPLYVDDLILFAPKMELINQMKQMFCERFEMKDLGELHYILGWEVTRNRSKRTIFINQRKYASSELERFGMDKCNGCKTPCTADLKLTKSMCATDADERKLMSLKPYRSVVGSLMYLMMGSRPDLAYLVRECSQCLENPGILHWRAAKRGLRYLKETMDWGICLGGAEWTDQELDRHLQAFADADFANRTDDR</sequence>
<keyword evidence="12" id="KW-0229">DNA integration</keyword>
<dbReference type="InterPro" id="IPR012337">
    <property type="entry name" value="RNaseH-like_sf"/>
</dbReference>
<dbReference type="SUPFAM" id="SSF53098">
    <property type="entry name" value="Ribonuclease H-like"/>
    <property type="match status" value="1"/>
</dbReference>